<dbReference type="EMBL" id="VSSQ01011679">
    <property type="protein sequence ID" value="MPM47444.1"/>
    <property type="molecule type" value="Genomic_DNA"/>
</dbReference>
<sequence>MSRNRGFAMGLFTAASIVCVCALGAAAYFGGLTDIKNRIVQTAEASDNTIKETDTKNTDGKDYEEVSANDGLKETALFTYEFYNETTEATDSLQGECPIELVGKNMSDVKAYYSDWQVMSFSPNNVLLRKIIGVNDDERYVVGVYDDYVAVFYENTEDGIYMMTDIPISGLEHDKQVMLNDGIYVEGKDRLRRILEDYSS</sequence>
<accession>A0A645ACN6</accession>
<dbReference type="Pfam" id="PF08955">
    <property type="entry name" value="BofC_C"/>
    <property type="match status" value="1"/>
</dbReference>
<protein>
    <recommendedName>
        <fullName evidence="1">Bypass of forespore C C-terminal domain-containing protein</fullName>
    </recommendedName>
</protein>
<name>A0A645ACN6_9ZZZZ</name>
<proteinExistence type="predicted"/>
<organism evidence="2">
    <name type="scientific">bioreactor metagenome</name>
    <dbReference type="NCBI Taxonomy" id="1076179"/>
    <lineage>
        <taxon>unclassified sequences</taxon>
        <taxon>metagenomes</taxon>
        <taxon>ecological metagenomes</taxon>
    </lineage>
</organism>
<feature type="domain" description="Bypass of forespore C C-terminal" evidence="1">
    <location>
        <begin position="141"/>
        <end position="199"/>
    </location>
</feature>
<evidence type="ECO:0000259" key="1">
    <source>
        <dbReference type="Pfam" id="PF08955"/>
    </source>
</evidence>
<dbReference type="AlphaFoldDB" id="A0A645ACN6"/>
<gene>
    <name evidence="2" type="ORF">SDC9_94154</name>
</gene>
<dbReference type="InterPro" id="IPR015050">
    <property type="entry name" value="BofC_C"/>
</dbReference>
<reference evidence="2" key="1">
    <citation type="submission" date="2019-08" db="EMBL/GenBank/DDBJ databases">
        <authorList>
            <person name="Kucharzyk K."/>
            <person name="Murdoch R.W."/>
            <person name="Higgins S."/>
            <person name="Loffler F."/>
        </authorList>
    </citation>
    <scope>NUCLEOTIDE SEQUENCE</scope>
</reference>
<evidence type="ECO:0000313" key="2">
    <source>
        <dbReference type="EMBL" id="MPM47444.1"/>
    </source>
</evidence>
<comment type="caution">
    <text evidence="2">The sequence shown here is derived from an EMBL/GenBank/DDBJ whole genome shotgun (WGS) entry which is preliminary data.</text>
</comment>